<reference evidence="2 3" key="1">
    <citation type="submission" date="2019-07" db="EMBL/GenBank/DDBJ databases">
        <title>Qingshengfaniella alkalisoli gen. nov., sp. nov., isolated from saline soil.</title>
        <authorList>
            <person name="Xu L."/>
            <person name="Huang X.-X."/>
            <person name="Sun J.-Q."/>
        </authorList>
    </citation>
    <scope>NUCLEOTIDE SEQUENCE [LARGE SCALE GENOMIC DNA]</scope>
    <source>
        <strain evidence="2 3">DSM 27279</strain>
    </source>
</reference>
<gene>
    <name evidence="2" type="ORF">FOZ76_07030</name>
</gene>
<evidence type="ECO:0000256" key="1">
    <source>
        <dbReference type="SAM" id="SignalP"/>
    </source>
</evidence>
<protein>
    <recommendedName>
        <fullName evidence="4">Pilus assembly protein PilP</fullName>
    </recommendedName>
</protein>
<dbReference type="RefSeq" id="WP_143947437.1">
    <property type="nucleotide sequence ID" value="NZ_BAABMB010000002.1"/>
</dbReference>
<organism evidence="2 3">
    <name type="scientific">Verticiella sediminum</name>
    <dbReference type="NCBI Taxonomy" id="1247510"/>
    <lineage>
        <taxon>Bacteria</taxon>
        <taxon>Pseudomonadati</taxon>
        <taxon>Pseudomonadota</taxon>
        <taxon>Betaproteobacteria</taxon>
        <taxon>Burkholderiales</taxon>
        <taxon>Alcaligenaceae</taxon>
        <taxon>Verticiella</taxon>
    </lineage>
</organism>
<keyword evidence="1" id="KW-0732">Signal</keyword>
<keyword evidence="3" id="KW-1185">Reference proteome</keyword>
<feature type="signal peptide" evidence="1">
    <location>
        <begin position="1"/>
        <end position="30"/>
    </location>
</feature>
<dbReference type="AlphaFoldDB" id="A0A556AVY3"/>
<accession>A0A556AVY3</accession>
<sequence length="169" mass="17570">MKRNSMIDLTKAARLVLAGVGFLAAPAAWAHGQAAWHAEAQTVQALLQAERDRLPGAPHAHAGSAAQQAPARVLPGETLTLVELYGVGTQLTAVVLVDGVRKEYRPGASLPYGGRGASEYRLLGIVQGCALLRRGAGAVRTVCHRPAPAAPVVDVHARDVLGAALPRAE</sequence>
<evidence type="ECO:0008006" key="4">
    <source>
        <dbReference type="Google" id="ProtNLM"/>
    </source>
</evidence>
<evidence type="ECO:0000313" key="2">
    <source>
        <dbReference type="EMBL" id="TSH97070.1"/>
    </source>
</evidence>
<proteinExistence type="predicted"/>
<comment type="caution">
    <text evidence="2">The sequence shown here is derived from an EMBL/GenBank/DDBJ whole genome shotgun (WGS) entry which is preliminary data.</text>
</comment>
<dbReference type="EMBL" id="VLTJ01000011">
    <property type="protein sequence ID" value="TSH97070.1"/>
    <property type="molecule type" value="Genomic_DNA"/>
</dbReference>
<evidence type="ECO:0000313" key="3">
    <source>
        <dbReference type="Proteomes" id="UP000318405"/>
    </source>
</evidence>
<name>A0A556AVY3_9BURK</name>
<dbReference type="Proteomes" id="UP000318405">
    <property type="component" value="Unassembled WGS sequence"/>
</dbReference>
<feature type="chain" id="PRO_5022153818" description="Pilus assembly protein PilP" evidence="1">
    <location>
        <begin position="31"/>
        <end position="169"/>
    </location>
</feature>